<dbReference type="AlphaFoldDB" id="A0AAE3UCU0"/>
<dbReference type="PANTHER" id="PTHR10908:SF0">
    <property type="entry name" value="SEROTONIN N-ACETYLTRANSFERASE"/>
    <property type="match status" value="1"/>
</dbReference>
<keyword evidence="5" id="KW-1185">Reference proteome</keyword>
<dbReference type="Proteomes" id="UP001232063">
    <property type="component" value="Unassembled WGS sequence"/>
</dbReference>
<dbReference type="Pfam" id="PF00583">
    <property type="entry name" value="Acetyltransf_1"/>
    <property type="match status" value="1"/>
</dbReference>
<dbReference type="PROSITE" id="PS51186">
    <property type="entry name" value="GNAT"/>
    <property type="match status" value="1"/>
</dbReference>
<organism evidence="4 5">
    <name type="scientific">Xanthocytophaga agilis</name>
    <dbReference type="NCBI Taxonomy" id="3048010"/>
    <lineage>
        <taxon>Bacteria</taxon>
        <taxon>Pseudomonadati</taxon>
        <taxon>Bacteroidota</taxon>
        <taxon>Cytophagia</taxon>
        <taxon>Cytophagales</taxon>
        <taxon>Rhodocytophagaceae</taxon>
        <taxon>Xanthocytophaga</taxon>
    </lineage>
</organism>
<dbReference type="InterPro" id="IPR051635">
    <property type="entry name" value="SNAT-like"/>
</dbReference>
<keyword evidence="1" id="KW-0808">Transferase</keyword>
<evidence type="ECO:0000256" key="1">
    <source>
        <dbReference type="ARBA" id="ARBA00022679"/>
    </source>
</evidence>
<evidence type="ECO:0000313" key="4">
    <source>
        <dbReference type="EMBL" id="MDJ1499651.1"/>
    </source>
</evidence>
<dbReference type="InterPro" id="IPR016181">
    <property type="entry name" value="Acyl_CoA_acyltransferase"/>
</dbReference>
<dbReference type="SUPFAM" id="SSF55729">
    <property type="entry name" value="Acyl-CoA N-acyltransferases (Nat)"/>
    <property type="match status" value="1"/>
</dbReference>
<dbReference type="Gene3D" id="3.40.630.30">
    <property type="match status" value="1"/>
</dbReference>
<dbReference type="GO" id="GO:0008080">
    <property type="term" value="F:N-acetyltransferase activity"/>
    <property type="evidence" value="ECO:0007669"/>
    <property type="project" value="UniProtKB-ARBA"/>
</dbReference>
<dbReference type="PANTHER" id="PTHR10908">
    <property type="entry name" value="SEROTONIN N-ACETYLTRANSFERASE"/>
    <property type="match status" value="1"/>
</dbReference>
<evidence type="ECO:0000259" key="3">
    <source>
        <dbReference type="PROSITE" id="PS51186"/>
    </source>
</evidence>
<comment type="caution">
    <text evidence="4">The sequence shown here is derived from an EMBL/GenBank/DDBJ whole genome shotgun (WGS) entry which is preliminary data.</text>
</comment>
<evidence type="ECO:0000256" key="2">
    <source>
        <dbReference type="ARBA" id="ARBA00023315"/>
    </source>
</evidence>
<reference evidence="4" key="1">
    <citation type="submission" date="2023-05" db="EMBL/GenBank/DDBJ databases">
        <authorList>
            <person name="Zhang X."/>
        </authorList>
    </citation>
    <scope>NUCLEOTIDE SEQUENCE</scope>
    <source>
        <strain evidence="4">BD1B2-1</strain>
    </source>
</reference>
<dbReference type="EMBL" id="JASJOU010000001">
    <property type="protein sequence ID" value="MDJ1499651.1"/>
    <property type="molecule type" value="Genomic_DNA"/>
</dbReference>
<proteinExistence type="predicted"/>
<dbReference type="RefSeq" id="WP_314509193.1">
    <property type="nucleotide sequence ID" value="NZ_JASJOU010000001.1"/>
</dbReference>
<name>A0AAE3UCU0_9BACT</name>
<accession>A0AAE3UCU0</accession>
<keyword evidence="2" id="KW-0012">Acyltransferase</keyword>
<feature type="domain" description="N-acetyltransferase" evidence="3">
    <location>
        <begin position="1"/>
        <end position="159"/>
    </location>
</feature>
<protein>
    <submittedName>
        <fullName evidence="4">GNAT family N-acetyltransferase</fullName>
    </submittedName>
</protein>
<dbReference type="CDD" id="cd04301">
    <property type="entry name" value="NAT_SF"/>
    <property type="match status" value="1"/>
</dbReference>
<dbReference type="InterPro" id="IPR000182">
    <property type="entry name" value="GNAT_dom"/>
</dbReference>
<evidence type="ECO:0000313" key="5">
    <source>
        <dbReference type="Proteomes" id="UP001232063"/>
    </source>
</evidence>
<sequence>MNFRNPTIKDLEPIYQIESICFPPNEAASLDSFSKRLQVFPQHFWLLEDKGQLIGYINGMVTDNQTIVDEMFAQAELHNDNGTWQSIFGIAVLPEYRNNGYGGKLINLLIEKVKEQNRTGITLTCKKYLIPYYEKFGFADLGISRSVHGGEIWHDMILKF</sequence>
<gene>
    <name evidence="4" type="ORF">QNI22_03295</name>
</gene>